<proteinExistence type="predicted"/>
<evidence type="ECO:0008006" key="7">
    <source>
        <dbReference type="Google" id="ProtNLM"/>
    </source>
</evidence>
<protein>
    <recommendedName>
        <fullName evidence="7">Major facilitator superfamily (MFS) profile domain-containing protein</fullName>
    </recommendedName>
</protein>
<dbReference type="Gene3D" id="1.20.1250.20">
    <property type="entry name" value="MFS general substrate transporter like domains"/>
    <property type="match status" value="1"/>
</dbReference>
<evidence type="ECO:0000256" key="2">
    <source>
        <dbReference type="ARBA" id="ARBA00022692"/>
    </source>
</evidence>
<feature type="transmembrane region" description="Helical" evidence="5">
    <location>
        <begin position="177"/>
        <end position="197"/>
    </location>
</feature>
<dbReference type="InterPro" id="IPR036259">
    <property type="entry name" value="MFS_trans_sf"/>
</dbReference>
<feature type="transmembrane region" description="Helical" evidence="5">
    <location>
        <begin position="54"/>
        <end position="76"/>
    </location>
</feature>
<evidence type="ECO:0000313" key="6">
    <source>
        <dbReference type="EMBL" id="CAE0129048.1"/>
    </source>
</evidence>
<dbReference type="GO" id="GO:0005635">
    <property type="term" value="C:nuclear envelope"/>
    <property type="evidence" value="ECO:0007669"/>
    <property type="project" value="TreeGrafter"/>
</dbReference>
<dbReference type="GO" id="GO:0016020">
    <property type="term" value="C:membrane"/>
    <property type="evidence" value="ECO:0007669"/>
    <property type="project" value="UniProtKB-SubCell"/>
</dbReference>
<feature type="transmembrane region" description="Helical" evidence="5">
    <location>
        <begin position="294"/>
        <end position="315"/>
    </location>
</feature>
<keyword evidence="4 5" id="KW-0472">Membrane</keyword>
<dbReference type="PANTHER" id="PTHR24002:SF3">
    <property type="entry name" value="SOLUTE CARRIER FAMILY 22 MEMBER 18"/>
    <property type="match status" value="1"/>
</dbReference>
<dbReference type="GO" id="GO:0022857">
    <property type="term" value="F:transmembrane transporter activity"/>
    <property type="evidence" value="ECO:0007669"/>
    <property type="project" value="InterPro"/>
</dbReference>
<keyword evidence="2 5" id="KW-0812">Transmembrane</keyword>
<dbReference type="Pfam" id="PF07690">
    <property type="entry name" value="MFS_1"/>
    <property type="match status" value="1"/>
</dbReference>
<dbReference type="InterPro" id="IPR001958">
    <property type="entry name" value="Tet-R_TetA/multi-R_MdtG-like"/>
</dbReference>
<dbReference type="AlphaFoldDB" id="A0A7S3B9J9"/>
<dbReference type="PRINTS" id="PR01035">
    <property type="entry name" value="TCRTETA"/>
</dbReference>
<evidence type="ECO:0000256" key="1">
    <source>
        <dbReference type="ARBA" id="ARBA00004141"/>
    </source>
</evidence>
<dbReference type="EMBL" id="HBHY01003566">
    <property type="protein sequence ID" value="CAE0129048.1"/>
    <property type="molecule type" value="Transcribed_RNA"/>
</dbReference>
<evidence type="ECO:0000256" key="3">
    <source>
        <dbReference type="ARBA" id="ARBA00022989"/>
    </source>
</evidence>
<dbReference type="SUPFAM" id="SSF103473">
    <property type="entry name" value="MFS general substrate transporter"/>
    <property type="match status" value="1"/>
</dbReference>
<dbReference type="InterPro" id="IPR011701">
    <property type="entry name" value="MFS"/>
</dbReference>
<accession>A0A7S3B9J9</accession>
<dbReference type="PANTHER" id="PTHR24002">
    <property type="entry name" value="SOLUTE CARRIER FAMILY 22 MEMBER 18"/>
    <property type="match status" value="1"/>
</dbReference>
<keyword evidence="3 5" id="KW-1133">Transmembrane helix</keyword>
<sequence>MSFVASGLCYAITASATGMLGLYASRLPTVMQHAVLAARALVAERTSDRDRARWLGYVGAAYAVGMALGPASGGALGARSLALAAWASAAASVLSALSVLAFLPAAGAGDAEAKAAKGAPAAKAPLLAAFVRVWAAPNVPSLLLAKLISSAPAAVFRAVWPLVAMEHVGLDVQQQGLFLSAMGAAACFAQSVLVAFADRFDDRLVACTCSLVLALGFCGMALATGAAQLLAAVVPISMAGAVLQNLQTAKLTRAAAPAEVGTVIASDMSLGSFLGIVAPGMGASLLAAGGVPALAGAAATAYVALAALVGVRVLAA</sequence>
<feature type="transmembrane region" description="Helical" evidence="5">
    <location>
        <begin position="204"/>
        <end position="223"/>
    </location>
</feature>
<reference evidence="6" key="1">
    <citation type="submission" date="2021-01" db="EMBL/GenBank/DDBJ databases">
        <authorList>
            <person name="Corre E."/>
            <person name="Pelletier E."/>
            <person name="Niang G."/>
            <person name="Scheremetjew M."/>
            <person name="Finn R."/>
            <person name="Kale V."/>
            <person name="Holt S."/>
            <person name="Cochrane G."/>
            <person name="Meng A."/>
            <person name="Brown T."/>
            <person name="Cohen L."/>
        </authorList>
    </citation>
    <scope>NUCLEOTIDE SEQUENCE</scope>
    <source>
        <strain evidence="6">RCC927</strain>
    </source>
</reference>
<evidence type="ECO:0000256" key="4">
    <source>
        <dbReference type="ARBA" id="ARBA00023136"/>
    </source>
</evidence>
<organism evidence="6">
    <name type="scientific">Prasinoderma singulare</name>
    <dbReference type="NCBI Taxonomy" id="676789"/>
    <lineage>
        <taxon>Eukaryota</taxon>
        <taxon>Viridiplantae</taxon>
        <taxon>Prasinodermophyta</taxon>
        <taxon>Prasinodermophyceae</taxon>
        <taxon>Prasinodermales</taxon>
        <taxon>Prasinodermaceae</taxon>
        <taxon>Prasinoderma</taxon>
    </lineage>
</organism>
<gene>
    <name evidence="6" type="ORF">PSIN1315_LOCUS2334</name>
</gene>
<name>A0A7S3B9J9_9VIRI</name>
<feature type="transmembrane region" description="Helical" evidence="5">
    <location>
        <begin position="83"/>
        <end position="103"/>
    </location>
</feature>
<comment type="subcellular location">
    <subcellularLocation>
        <location evidence="1">Membrane</location>
        <topology evidence="1">Multi-pass membrane protein</topology>
    </subcellularLocation>
</comment>
<evidence type="ECO:0000256" key="5">
    <source>
        <dbReference type="SAM" id="Phobius"/>
    </source>
</evidence>